<dbReference type="Proteomes" id="UP000293360">
    <property type="component" value="Unassembled WGS sequence"/>
</dbReference>
<comment type="caution">
    <text evidence="2">The sequence shown here is derived from an EMBL/GenBank/DDBJ whole genome shotgun (WGS) entry which is preliminary data.</text>
</comment>
<evidence type="ECO:0000313" key="3">
    <source>
        <dbReference type="Proteomes" id="UP000293360"/>
    </source>
</evidence>
<gene>
    <name evidence="2" type="ORF">DL764_002237</name>
</gene>
<feature type="region of interest" description="Disordered" evidence="1">
    <location>
        <begin position="384"/>
        <end position="685"/>
    </location>
</feature>
<feature type="region of interest" description="Disordered" evidence="1">
    <location>
        <begin position="1"/>
        <end position="71"/>
    </location>
</feature>
<organism evidence="2 3">
    <name type="scientific">Monosporascus ibericus</name>
    <dbReference type="NCBI Taxonomy" id="155417"/>
    <lineage>
        <taxon>Eukaryota</taxon>
        <taxon>Fungi</taxon>
        <taxon>Dikarya</taxon>
        <taxon>Ascomycota</taxon>
        <taxon>Pezizomycotina</taxon>
        <taxon>Sordariomycetes</taxon>
        <taxon>Xylariomycetidae</taxon>
        <taxon>Xylariales</taxon>
        <taxon>Xylariales incertae sedis</taxon>
        <taxon>Monosporascus</taxon>
    </lineage>
</organism>
<name>A0A4Q4TL73_9PEZI</name>
<feature type="compositionally biased region" description="Basic and acidic residues" evidence="1">
    <location>
        <begin position="109"/>
        <end position="118"/>
    </location>
</feature>
<evidence type="ECO:0000313" key="2">
    <source>
        <dbReference type="EMBL" id="RYP07871.1"/>
    </source>
</evidence>
<feature type="compositionally biased region" description="Basic and acidic residues" evidence="1">
    <location>
        <begin position="439"/>
        <end position="450"/>
    </location>
</feature>
<feature type="compositionally biased region" description="Low complexity" evidence="1">
    <location>
        <begin position="47"/>
        <end position="59"/>
    </location>
</feature>
<feature type="compositionally biased region" description="Polar residues" evidence="1">
    <location>
        <begin position="135"/>
        <end position="152"/>
    </location>
</feature>
<feature type="compositionally biased region" description="Acidic residues" evidence="1">
    <location>
        <begin position="588"/>
        <end position="597"/>
    </location>
</feature>
<reference evidence="2 3" key="1">
    <citation type="submission" date="2018-06" db="EMBL/GenBank/DDBJ databases">
        <title>Complete Genomes of Monosporascus.</title>
        <authorList>
            <person name="Robinson A.J."/>
            <person name="Natvig D.O."/>
        </authorList>
    </citation>
    <scope>NUCLEOTIDE SEQUENCE [LARGE SCALE GENOMIC DNA]</scope>
    <source>
        <strain evidence="2 3">CBS 110550</strain>
    </source>
</reference>
<proteinExistence type="predicted"/>
<feature type="compositionally biased region" description="Low complexity" evidence="1">
    <location>
        <begin position="560"/>
        <end position="577"/>
    </location>
</feature>
<dbReference type="OrthoDB" id="21449at2759"/>
<dbReference type="AlphaFoldDB" id="A0A4Q4TL73"/>
<feature type="compositionally biased region" description="Polar residues" evidence="1">
    <location>
        <begin position="84"/>
        <end position="103"/>
    </location>
</feature>
<feature type="compositionally biased region" description="Acidic residues" evidence="1">
    <location>
        <begin position="513"/>
        <end position="525"/>
    </location>
</feature>
<feature type="compositionally biased region" description="Low complexity" evidence="1">
    <location>
        <begin position="164"/>
        <end position="175"/>
    </location>
</feature>
<feature type="compositionally biased region" description="Low complexity" evidence="1">
    <location>
        <begin position="635"/>
        <end position="644"/>
    </location>
</feature>
<feature type="compositionally biased region" description="Low complexity" evidence="1">
    <location>
        <begin position="215"/>
        <end position="229"/>
    </location>
</feature>
<accession>A0A4Q4TL73</accession>
<feature type="compositionally biased region" description="Low complexity" evidence="1">
    <location>
        <begin position="196"/>
        <end position="206"/>
    </location>
</feature>
<evidence type="ECO:0008006" key="4">
    <source>
        <dbReference type="Google" id="ProtNLM"/>
    </source>
</evidence>
<feature type="compositionally biased region" description="Basic residues" evidence="1">
    <location>
        <begin position="497"/>
        <end position="507"/>
    </location>
</feature>
<sequence length="701" mass="75170">MAPQRVVADSDDEEDTFSPVRYPANTPEPEPLSPLHQASSPVDHPSDAAASRSHSNSNHISDETDPSFFATIYDDQQNRALQQSHLIENIVRQSQKASASSGDASIPVKGKDQNRAKDSSSGTEVTSPVVLSRPVNHQSTLSGGATQLTTPRKSVGGDMWDVPSSPADSSSIRSVESSRGEKITLTTYGKRKRSNAGLATGIAGTEIAGGGENHAQGQPEQAAADAAAPDDCRGGDEFTEPSPLPTSKKPKVSLYDATSENATTLYIAQSNLTTMQKLEYQKVQVPSNPYAGLTETPANQKSSGATTIAYSTPSFYASSGPPLPWERTPAVPPQTDASEHVIDITSSPDVMASGHGRPKRRKSASASHAEEAVADAANDALLALSGTPASQKKRRKKAKDVEEADELGHDDSWDSDAVGYHRETYRPRRSRRRSNAASIHEDETAQKEAAEDPVDAVGMDQTEGPADTVHEDSAAYAQPAAPEISQAVEPELPLKAQPKKRGRKKKQPTIEEIPQDEQPAEEEAAAVELDAPIQPAEVEGPVEKPRKKRGRPRKSDQAKAADVAAPPAEAEMQAETQAEPEERSRDNDNDEAPPEQAEEPKSKKAVQRRIRKSDPDEDMAPEQKVSALKELGDNASSRSMSSEPASKKSSEEGAATENHHQSKAQTAKETPKPAASQSKVLYRVGLSKKTRIAPLLKSIRK</sequence>
<feature type="region of interest" description="Disordered" evidence="1">
    <location>
        <begin position="318"/>
        <end position="372"/>
    </location>
</feature>
<evidence type="ECO:0000256" key="1">
    <source>
        <dbReference type="SAM" id="MobiDB-lite"/>
    </source>
</evidence>
<dbReference type="EMBL" id="QJNU01000079">
    <property type="protein sequence ID" value="RYP07871.1"/>
    <property type="molecule type" value="Genomic_DNA"/>
</dbReference>
<dbReference type="STRING" id="155417.A0A4Q4TL73"/>
<feature type="region of interest" description="Disordered" evidence="1">
    <location>
        <begin position="84"/>
        <end position="252"/>
    </location>
</feature>
<protein>
    <recommendedName>
        <fullName evidence="4">AT hook domain-containing protein</fullName>
    </recommendedName>
</protein>
<keyword evidence="3" id="KW-1185">Reference proteome</keyword>